<sequence>MKVNVLDWVKSLSFKPKGLTFNQPVGMTNFVYSADCVLCSRKRNVGQNFKSAFKEISDVLTCEKSSKMEMKNLLNIVINSKNDLIVSSNCKLEYFNDDRKSFRVIDEFYGMIFTNFVNAT</sequence>
<proteinExistence type="predicted"/>
<evidence type="ECO:0000313" key="1">
    <source>
        <dbReference type="EMBL" id="RNA11816.1"/>
    </source>
</evidence>
<gene>
    <name evidence="1" type="ORF">BpHYR1_018412</name>
</gene>
<dbReference type="AlphaFoldDB" id="A0A3M7QK49"/>
<evidence type="ECO:0000313" key="2">
    <source>
        <dbReference type="Proteomes" id="UP000276133"/>
    </source>
</evidence>
<name>A0A3M7QK49_BRAPC</name>
<keyword evidence="2" id="KW-1185">Reference proteome</keyword>
<dbReference type="Proteomes" id="UP000276133">
    <property type="component" value="Unassembled WGS sequence"/>
</dbReference>
<organism evidence="1 2">
    <name type="scientific">Brachionus plicatilis</name>
    <name type="common">Marine rotifer</name>
    <name type="synonym">Brachionus muelleri</name>
    <dbReference type="NCBI Taxonomy" id="10195"/>
    <lineage>
        <taxon>Eukaryota</taxon>
        <taxon>Metazoa</taxon>
        <taxon>Spiralia</taxon>
        <taxon>Gnathifera</taxon>
        <taxon>Rotifera</taxon>
        <taxon>Eurotatoria</taxon>
        <taxon>Monogononta</taxon>
        <taxon>Pseudotrocha</taxon>
        <taxon>Ploima</taxon>
        <taxon>Brachionidae</taxon>
        <taxon>Brachionus</taxon>
    </lineage>
</organism>
<protein>
    <submittedName>
        <fullName evidence="1">Uncharacterized protein</fullName>
    </submittedName>
</protein>
<accession>A0A3M7QK49</accession>
<dbReference type="OrthoDB" id="2414538at2759"/>
<reference evidence="1 2" key="1">
    <citation type="journal article" date="2018" name="Sci. Rep.">
        <title>Genomic signatures of local adaptation to the degree of environmental predictability in rotifers.</title>
        <authorList>
            <person name="Franch-Gras L."/>
            <person name="Hahn C."/>
            <person name="Garcia-Roger E.M."/>
            <person name="Carmona M.J."/>
            <person name="Serra M."/>
            <person name="Gomez A."/>
        </authorList>
    </citation>
    <scope>NUCLEOTIDE SEQUENCE [LARGE SCALE GENOMIC DNA]</scope>
    <source>
        <strain evidence="1">HYR1</strain>
    </source>
</reference>
<comment type="caution">
    <text evidence="1">The sequence shown here is derived from an EMBL/GenBank/DDBJ whole genome shotgun (WGS) entry which is preliminary data.</text>
</comment>
<dbReference type="EMBL" id="REGN01005841">
    <property type="protein sequence ID" value="RNA11816.1"/>
    <property type="molecule type" value="Genomic_DNA"/>
</dbReference>